<accession>A0AAD8TZZ8</accession>
<keyword evidence="1 2" id="KW-0175">Coiled coil</keyword>
<evidence type="ECO:0000313" key="4">
    <source>
        <dbReference type="EMBL" id="KAK1696356.1"/>
    </source>
</evidence>
<evidence type="ECO:0000256" key="2">
    <source>
        <dbReference type="SAM" id="Coils"/>
    </source>
</evidence>
<feature type="coiled-coil region" evidence="2">
    <location>
        <begin position="214"/>
        <end position="416"/>
    </location>
</feature>
<dbReference type="EMBL" id="JAUUTY010000001">
    <property type="protein sequence ID" value="KAK1696356.1"/>
    <property type="molecule type" value="Genomic_DNA"/>
</dbReference>
<evidence type="ECO:0000256" key="3">
    <source>
        <dbReference type="SAM" id="MobiDB-lite"/>
    </source>
</evidence>
<proteinExistence type="predicted"/>
<evidence type="ECO:0000256" key="1">
    <source>
        <dbReference type="ARBA" id="ARBA00023054"/>
    </source>
</evidence>
<feature type="coiled-coil region" evidence="2">
    <location>
        <begin position="456"/>
        <end position="483"/>
    </location>
</feature>
<feature type="compositionally biased region" description="Acidic residues" evidence="3">
    <location>
        <begin position="772"/>
        <end position="788"/>
    </location>
</feature>
<sequence length="838" mass="93791">MKTEILVAELTQLKSEMESKEKGAEEITEKLRSEAVELRAELQRSMATVEANAKKADILMAEVTQVKSEMESKEKGAEEIVDKLRSEELELRDELQRSMVTAEANARKTDILMAEVSGIKSEMESREKGAQEIIDKLRSEASELQAELQRAMAFQEKLARSEEVVEGIKVDIAYAKRAEMDADQLAQRWKTKATALEERLAAITSLNKSNEEALVSLTKSFEDAQSQLLQLTEKATASEGEAREYKEGFLETKRRLEIAMKEASDLQATIDILRSEHELLNETHRQVVSNEKAASSQVGMLGGEKLRLQQEFDQTREERDKAKKAVEDLAATLRQVSSEAREAKERVLAKQTELDHAQLQISELKTATQNTEDKYQLMLHESNSLNKTVERLQSEAKNAEEKYELMLDESNCLKKAIESLGSEATILQDDRVSKESGFAEMLRRSEEEAISVRSEMSKLMESLGAAEKEVQKLKAERTQLVHQLEEGFARSTMGDASSSAEQSASVESSHLRDLLSAKEKEVLALDHQVTELRLRETAALAKAEELSKLLAEATTRKASEDDAARSAETSKALRIKTEMDTVLESLKAREHEAKEAKDGMAQLQSKLRLVESKITEANLMAEEEKITSLRLRETLAEKEEELLSIARENDGLRTREAATRAKADELAAMLVEATAIKGGDQSAGRSPEKQPNVFRKMMCSPMDNVVRGDHEARRNSDRIVQVLEEIKHVEVETVKQVRHEREVSVETNSLENSKIIEDDISNGVMSNGIDTESSDDDGEIDSQGEEGAADQTGGLLMHGPTSSFKQEQHSHKKKKPLLRKFGSMLKKKAHFTKLNNHS</sequence>
<evidence type="ECO:0008006" key="6">
    <source>
        <dbReference type="Google" id="ProtNLM"/>
    </source>
</evidence>
<evidence type="ECO:0000313" key="5">
    <source>
        <dbReference type="Proteomes" id="UP001231189"/>
    </source>
</evidence>
<name>A0AAD8TZZ8_LOLMU</name>
<keyword evidence="5" id="KW-1185">Reference proteome</keyword>
<feature type="coiled-coil region" evidence="2">
    <location>
        <begin position="586"/>
        <end position="655"/>
    </location>
</feature>
<gene>
    <name evidence="4" type="ORF">QYE76_013053</name>
</gene>
<dbReference type="GO" id="GO:0007131">
    <property type="term" value="P:reciprocal meiotic recombination"/>
    <property type="evidence" value="ECO:0007669"/>
    <property type="project" value="TreeGrafter"/>
</dbReference>
<dbReference type="Proteomes" id="UP001231189">
    <property type="component" value="Unassembled WGS sequence"/>
</dbReference>
<protein>
    <recommendedName>
        <fullName evidence="6">WEB family protein</fullName>
    </recommendedName>
</protein>
<comment type="caution">
    <text evidence="4">The sequence shown here is derived from an EMBL/GenBank/DDBJ whole genome shotgun (WGS) entry which is preliminary data.</text>
</comment>
<dbReference type="PANTHER" id="PTHR23160:SF9">
    <property type="entry name" value="OS10G0577100 PROTEIN"/>
    <property type="match status" value="1"/>
</dbReference>
<feature type="region of interest" description="Disordered" evidence="3">
    <location>
        <begin position="757"/>
        <end position="818"/>
    </location>
</feature>
<feature type="coiled-coil region" evidence="2">
    <location>
        <begin position="10"/>
        <end position="154"/>
    </location>
</feature>
<organism evidence="4 5">
    <name type="scientific">Lolium multiflorum</name>
    <name type="common">Italian ryegrass</name>
    <name type="synonym">Lolium perenne subsp. multiflorum</name>
    <dbReference type="NCBI Taxonomy" id="4521"/>
    <lineage>
        <taxon>Eukaryota</taxon>
        <taxon>Viridiplantae</taxon>
        <taxon>Streptophyta</taxon>
        <taxon>Embryophyta</taxon>
        <taxon>Tracheophyta</taxon>
        <taxon>Spermatophyta</taxon>
        <taxon>Magnoliopsida</taxon>
        <taxon>Liliopsida</taxon>
        <taxon>Poales</taxon>
        <taxon>Poaceae</taxon>
        <taxon>BOP clade</taxon>
        <taxon>Pooideae</taxon>
        <taxon>Poodae</taxon>
        <taxon>Poeae</taxon>
        <taxon>Poeae Chloroplast Group 2 (Poeae type)</taxon>
        <taxon>Loliodinae</taxon>
        <taxon>Loliinae</taxon>
        <taxon>Lolium</taxon>
    </lineage>
</organism>
<reference evidence="4" key="1">
    <citation type="submission" date="2023-07" db="EMBL/GenBank/DDBJ databases">
        <title>A chromosome-level genome assembly of Lolium multiflorum.</title>
        <authorList>
            <person name="Chen Y."/>
            <person name="Copetti D."/>
            <person name="Kolliker R."/>
            <person name="Studer B."/>
        </authorList>
    </citation>
    <scope>NUCLEOTIDE SEQUENCE</scope>
    <source>
        <strain evidence="4">02402/16</strain>
        <tissue evidence="4">Leaf</tissue>
    </source>
</reference>
<dbReference type="AlphaFoldDB" id="A0AAD8TZZ8"/>
<dbReference type="PANTHER" id="PTHR23160">
    <property type="entry name" value="SYNAPTONEMAL COMPLEX PROTEIN-RELATED"/>
    <property type="match status" value="1"/>
</dbReference>